<evidence type="ECO:0000313" key="5">
    <source>
        <dbReference type="EMBL" id="MCW3806365.1"/>
    </source>
</evidence>
<keyword evidence="6" id="KW-1185">Reference proteome</keyword>
<keyword evidence="3 4" id="KW-0413">Isomerase</keyword>
<dbReference type="Gene3D" id="1.50.10.10">
    <property type="match status" value="1"/>
</dbReference>
<comment type="function">
    <text evidence="4">Catalyzes the reversible epimerization of cellobiose to 4-O-beta-D-glucopyranosyl-D-mannose (Glc-Man).</text>
</comment>
<dbReference type="Proteomes" id="UP001207408">
    <property type="component" value="Unassembled WGS sequence"/>
</dbReference>
<evidence type="ECO:0000256" key="2">
    <source>
        <dbReference type="ARBA" id="ARBA00008558"/>
    </source>
</evidence>
<evidence type="ECO:0000256" key="4">
    <source>
        <dbReference type="HAMAP-Rule" id="MF_00929"/>
    </source>
</evidence>
<dbReference type="GO" id="GO:0047736">
    <property type="term" value="F:cellobiose epimerase activity"/>
    <property type="evidence" value="ECO:0007669"/>
    <property type="project" value="UniProtKB-UniRule"/>
</dbReference>
<organism evidence="5 6">
    <name type="scientific">Plebeiibacterium marinum</name>
    <dbReference type="NCBI Taxonomy" id="2992111"/>
    <lineage>
        <taxon>Bacteria</taxon>
        <taxon>Pseudomonadati</taxon>
        <taxon>Bacteroidota</taxon>
        <taxon>Bacteroidia</taxon>
        <taxon>Marinilabiliales</taxon>
        <taxon>Marinilabiliaceae</taxon>
        <taxon>Plebeiibacterium</taxon>
    </lineage>
</organism>
<dbReference type="InterPro" id="IPR008928">
    <property type="entry name" value="6-hairpin_glycosidase_sf"/>
</dbReference>
<comment type="similarity">
    <text evidence="4">Belongs to the cellobiose 2-epimerase family.</text>
</comment>
<dbReference type="InterPro" id="IPR010819">
    <property type="entry name" value="AGE/CE"/>
</dbReference>
<dbReference type="InterPro" id="IPR028584">
    <property type="entry name" value="Cellobiose_2_epim"/>
</dbReference>
<dbReference type="InterPro" id="IPR012341">
    <property type="entry name" value="6hp_glycosidase-like_sf"/>
</dbReference>
<comment type="caution">
    <text evidence="5">The sequence shown here is derived from an EMBL/GenBank/DDBJ whole genome shotgun (WGS) entry which is preliminary data.</text>
</comment>
<evidence type="ECO:0000256" key="3">
    <source>
        <dbReference type="ARBA" id="ARBA00023235"/>
    </source>
</evidence>
<accession>A0AAE3SLA6</accession>
<dbReference type="PANTHER" id="PTHR15108">
    <property type="entry name" value="N-ACYLGLUCOSAMINE-2-EPIMERASE"/>
    <property type="match status" value="1"/>
</dbReference>
<reference evidence="5" key="1">
    <citation type="submission" date="2022-10" db="EMBL/GenBank/DDBJ databases">
        <authorList>
            <person name="Yu W.X."/>
        </authorList>
    </citation>
    <scope>NUCLEOTIDE SEQUENCE</scope>
    <source>
        <strain evidence="5">D04</strain>
    </source>
</reference>
<sequence>MIEELKNNVVPQLQEELQSILDFWISNVQDGNHGGFIGEIDGNGCRNDKADKSAVLNTRLLWTFSAAYNLYKNPVYLEMAEKAYDYLVANFWDKENGGLVWSVDYKGEVKDSHKQAYAQGFGIYGFSEYYMASENKQSLEYAIELYNLIENNFKDEVYGGYIEALSCSWLPMEDMRLSAKDANEPKSMNTHLHIIEPYTNLYRVWPDEGLKLQIKDLLKTFRDRIIDGSSYHFNLFFDVDWAVKSDIVSYGHDIEGAWLLNEAVQVIKDEELITIMKDISLKMADVTIQEGLDMDGGIFYEKEKNHLDTDKHWWPQAEAMVGFLDAYQNSFDMKYLEAAKNSWTFILNHIKDKEKGEWFWKVNKEGIADPVPPKVGFWKCPYHNSRALIESIRRIKHEI</sequence>
<dbReference type="Pfam" id="PF07221">
    <property type="entry name" value="GlcNAc_2-epim"/>
    <property type="match status" value="1"/>
</dbReference>
<evidence type="ECO:0000256" key="1">
    <source>
        <dbReference type="ARBA" id="ARBA00001470"/>
    </source>
</evidence>
<dbReference type="SUPFAM" id="SSF48208">
    <property type="entry name" value="Six-hairpin glycosidases"/>
    <property type="match status" value="1"/>
</dbReference>
<dbReference type="RefSeq" id="WP_301199743.1">
    <property type="nucleotide sequence ID" value="NZ_JAPDPI010000023.1"/>
</dbReference>
<proteinExistence type="inferred from homology"/>
<comment type="similarity">
    <text evidence="2">Belongs to the N-acylglucosamine 2-epimerase family.</text>
</comment>
<comment type="catalytic activity">
    <reaction evidence="1 4">
        <text>D-cellobiose = beta-D-glucosyl-(1-&gt;4)-D-mannopyranose</text>
        <dbReference type="Rhea" id="RHEA:23384"/>
        <dbReference type="ChEBI" id="CHEBI:17057"/>
        <dbReference type="ChEBI" id="CHEBI:47931"/>
        <dbReference type="EC" id="5.1.3.11"/>
    </reaction>
</comment>
<dbReference type="AlphaFoldDB" id="A0AAE3SLA6"/>
<name>A0AAE3SLA6_9BACT</name>
<evidence type="ECO:0000313" key="6">
    <source>
        <dbReference type="Proteomes" id="UP001207408"/>
    </source>
</evidence>
<dbReference type="EC" id="5.1.3.11" evidence="4"/>
<dbReference type="GO" id="GO:0005975">
    <property type="term" value="P:carbohydrate metabolic process"/>
    <property type="evidence" value="ECO:0007669"/>
    <property type="project" value="InterPro"/>
</dbReference>
<dbReference type="HAMAP" id="MF_00929">
    <property type="entry name" value="Cellobiose_2_epim"/>
    <property type="match status" value="1"/>
</dbReference>
<gene>
    <name evidence="5" type="ORF">OM074_12090</name>
</gene>
<dbReference type="EMBL" id="JAPDPI010000023">
    <property type="protein sequence ID" value="MCW3806365.1"/>
    <property type="molecule type" value="Genomic_DNA"/>
</dbReference>
<protein>
    <recommendedName>
        <fullName evidence="4">Cellobiose 2-epimerase</fullName>
        <shortName evidence="4">CE</shortName>
        <ecNumber evidence="4">5.1.3.11</ecNumber>
    </recommendedName>
</protein>